<dbReference type="KEGG" id="mbrn:26241326"/>
<keyword evidence="2" id="KW-1185">Reference proteome</keyword>
<protein>
    <submittedName>
        <fullName evidence="1">Uncharacterized protein</fullName>
    </submittedName>
</protein>
<gene>
    <name evidence="1" type="ORF">G6M90_00g078140</name>
</gene>
<dbReference type="EMBL" id="CP058935">
    <property type="protein sequence ID" value="QLI70680.1"/>
    <property type="molecule type" value="Genomic_DNA"/>
</dbReference>
<sequence>MTQICFSVQAWWRVVAKEGIKLFNGQTMGFVHLLVYTPTTLKSPLNYDFDEDRFAFTSSAAHQARKAH</sequence>
<evidence type="ECO:0000313" key="2">
    <source>
        <dbReference type="Proteomes" id="UP000510686"/>
    </source>
</evidence>
<dbReference type="GeneID" id="26241326"/>
<dbReference type="RefSeq" id="XP_014545293.1">
    <property type="nucleotide sequence ID" value="XM_014689807.1"/>
</dbReference>
<name>A0A7D5YT19_9HYPO</name>
<accession>A0A7D5YT19</accession>
<dbReference type="OrthoDB" id="1844152at2759"/>
<dbReference type="AlphaFoldDB" id="A0A7D5YT19"/>
<proteinExistence type="predicted"/>
<evidence type="ECO:0000313" key="1">
    <source>
        <dbReference type="EMBL" id="QLI70680.1"/>
    </source>
</evidence>
<organism evidence="1 2">
    <name type="scientific">Metarhizium brunneum</name>
    <dbReference type="NCBI Taxonomy" id="500148"/>
    <lineage>
        <taxon>Eukaryota</taxon>
        <taxon>Fungi</taxon>
        <taxon>Dikarya</taxon>
        <taxon>Ascomycota</taxon>
        <taxon>Pezizomycotina</taxon>
        <taxon>Sordariomycetes</taxon>
        <taxon>Hypocreomycetidae</taxon>
        <taxon>Hypocreales</taxon>
        <taxon>Clavicipitaceae</taxon>
        <taxon>Metarhizium</taxon>
    </lineage>
</organism>
<reference evidence="1 2" key="1">
    <citation type="submission" date="2020-07" db="EMBL/GenBank/DDBJ databases">
        <title>Telomere length de novo assembly of all 7 chromosomes of the fungus, Metarhizium brunneum, using a novel assembly pipeline.</title>
        <authorList>
            <person name="Saud z."/>
            <person name="Kortsinoglou A."/>
            <person name="Kouvelis V.N."/>
            <person name="Butt T.M."/>
        </authorList>
    </citation>
    <scope>NUCLEOTIDE SEQUENCE [LARGE SCALE GENOMIC DNA]</scope>
    <source>
        <strain evidence="1 2">4556</strain>
    </source>
</reference>
<dbReference type="Proteomes" id="UP000510686">
    <property type="component" value="Chromosome 4"/>
</dbReference>